<dbReference type="PANTHER" id="PTHR38050">
    <property type="match status" value="1"/>
</dbReference>
<protein>
    <submittedName>
        <fullName evidence="9">PHB depolymerase family esterase</fullName>
    </submittedName>
</protein>
<keyword evidence="6" id="KW-0119">Carbohydrate metabolism</keyword>
<sequence length="351" mass="36499">MVGREAVSQSFHKVHRHRRDMTRRDDSRAFWRQLGRRARAGAGAAICTVLLTAGCTARSGAHGSAAATASASAVATGSSVSRLHVGGLERTYRLHLPPGLPTGTRVPLVVMLHGGFGTAAQAEQTYGWDAEADRHAFAVAYPDGLDRAWAAGGGCCGRPAARGVDDVAFISAVVSDIEHRHPVDTRRIYATGISNGGLMAYRLACDTRLFAAIGTDSATQLGPCSAPAPISVLHIHGTADHNIPYQGGRGEGPAHIDGPAVPAVLAGWRTVDHCTPPTSGTSGTVTRLTAACPYGRAVELITVSGAGHQWPGSAPRTAVERLLGLDAPSNALNATDTFWSFFAAHPACPSP</sequence>
<organism evidence="9 10">
    <name type="scientific">Streptomyces coacervatus</name>
    <dbReference type="NCBI Taxonomy" id="647381"/>
    <lineage>
        <taxon>Bacteria</taxon>
        <taxon>Bacillati</taxon>
        <taxon>Actinomycetota</taxon>
        <taxon>Actinomycetes</taxon>
        <taxon>Kitasatosporales</taxon>
        <taxon>Streptomycetaceae</taxon>
        <taxon>Streptomyces</taxon>
    </lineage>
</organism>
<evidence type="ECO:0000256" key="5">
    <source>
        <dbReference type="ARBA" id="ARBA00022801"/>
    </source>
</evidence>
<gene>
    <name evidence="9" type="ORF">GCM10022403_071840</name>
</gene>
<evidence type="ECO:0000256" key="6">
    <source>
        <dbReference type="ARBA" id="ARBA00023277"/>
    </source>
</evidence>
<dbReference type="Proteomes" id="UP001501009">
    <property type="component" value="Unassembled WGS sequence"/>
</dbReference>
<dbReference type="InterPro" id="IPR043595">
    <property type="entry name" value="FaeB/C/D"/>
</dbReference>
<keyword evidence="5" id="KW-0378">Hydrolase</keyword>
<dbReference type="Pfam" id="PF10503">
    <property type="entry name" value="Esterase_PHB"/>
    <property type="match status" value="1"/>
</dbReference>
<evidence type="ECO:0000256" key="4">
    <source>
        <dbReference type="ARBA" id="ARBA00022729"/>
    </source>
</evidence>
<dbReference type="Gene3D" id="3.40.50.1820">
    <property type="entry name" value="alpha/beta hydrolase"/>
    <property type="match status" value="1"/>
</dbReference>
<dbReference type="SUPFAM" id="SSF53474">
    <property type="entry name" value="alpha/beta-Hydrolases"/>
    <property type="match status" value="1"/>
</dbReference>
<proteinExistence type="predicted"/>
<keyword evidence="3" id="KW-0858">Xylan degradation</keyword>
<keyword evidence="2" id="KW-0964">Secreted</keyword>
<feature type="region of interest" description="Disordered" evidence="8">
    <location>
        <begin position="1"/>
        <end position="24"/>
    </location>
</feature>
<feature type="compositionally biased region" description="Basic residues" evidence="8">
    <location>
        <begin position="12"/>
        <end position="21"/>
    </location>
</feature>
<dbReference type="EMBL" id="BAABDE010000028">
    <property type="protein sequence ID" value="GAA3828194.1"/>
    <property type="molecule type" value="Genomic_DNA"/>
</dbReference>
<dbReference type="InterPro" id="IPR010126">
    <property type="entry name" value="Esterase_phb"/>
</dbReference>
<evidence type="ECO:0000313" key="9">
    <source>
        <dbReference type="EMBL" id="GAA3828194.1"/>
    </source>
</evidence>
<evidence type="ECO:0000256" key="3">
    <source>
        <dbReference type="ARBA" id="ARBA00022651"/>
    </source>
</evidence>
<dbReference type="InterPro" id="IPR029058">
    <property type="entry name" value="AB_hydrolase_fold"/>
</dbReference>
<evidence type="ECO:0000256" key="2">
    <source>
        <dbReference type="ARBA" id="ARBA00022525"/>
    </source>
</evidence>
<evidence type="ECO:0000256" key="7">
    <source>
        <dbReference type="ARBA" id="ARBA00023326"/>
    </source>
</evidence>
<evidence type="ECO:0000313" key="10">
    <source>
        <dbReference type="Proteomes" id="UP001501009"/>
    </source>
</evidence>
<comment type="subcellular location">
    <subcellularLocation>
        <location evidence="1">Secreted</location>
    </subcellularLocation>
</comment>
<dbReference type="PANTHER" id="PTHR38050:SF2">
    <property type="entry name" value="FERULOYL ESTERASE C-RELATED"/>
    <property type="match status" value="1"/>
</dbReference>
<keyword evidence="4" id="KW-0732">Signal</keyword>
<evidence type="ECO:0000256" key="8">
    <source>
        <dbReference type="SAM" id="MobiDB-lite"/>
    </source>
</evidence>
<accession>A0ABP7IWL3</accession>
<evidence type="ECO:0000256" key="1">
    <source>
        <dbReference type="ARBA" id="ARBA00004613"/>
    </source>
</evidence>
<keyword evidence="7" id="KW-0624">Polysaccharide degradation</keyword>
<keyword evidence="10" id="KW-1185">Reference proteome</keyword>
<reference evidence="10" key="1">
    <citation type="journal article" date="2019" name="Int. J. Syst. Evol. Microbiol.">
        <title>The Global Catalogue of Microorganisms (GCM) 10K type strain sequencing project: providing services to taxonomists for standard genome sequencing and annotation.</title>
        <authorList>
            <consortium name="The Broad Institute Genomics Platform"/>
            <consortium name="The Broad Institute Genome Sequencing Center for Infectious Disease"/>
            <person name="Wu L."/>
            <person name="Ma J."/>
        </authorList>
    </citation>
    <scope>NUCLEOTIDE SEQUENCE [LARGE SCALE GENOMIC DNA]</scope>
    <source>
        <strain evidence="10">JCM 17138</strain>
    </source>
</reference>
<name>A0ABP7IWL3_9ACTN</name>
<comment type="caution">
    <text evidence="9">The sequence shown here is derived from an EMBL/GenBank/DDBJ whole genome shotgun (WGS) entry which is preliminary data.</text>
</comment>